<evidence type="ECO:0000313" key="5">
    <source>
        <dbReference type="EMBL" id="MEQ2562208.1"/>
    </source>
</evidence>
<comment type="caution">
    <text evidence="5">The sequence shown here is derived from an EMBL/GenBank/DDBJ whole genome shotgun (WGS) entry which is preliminary data.</text>
</comment>
<dbReference type="Gene3D" id="1.10.10.10">
    <property type="entry name" value="Winged helix-like DNA-binding domain superfamily/Winged helix DNA-binding domain"/>
    <property type="match status" value="1"/>
</dbReference>
<evidence type="ECO:0000256" key="1">
    <source>
        <dbReference type="ARBA" id="ARBA00023015"/>
    </source>
</evidence>
<evidence type="ECO:0000259" key="4">
    <source>
        <dbReference type="PROSITE" id="PS50949"/>
    </source>
</evidence>
<keyword evidence="3" id="KW-0804">Transcription</keyword>
<dbReference type="InterPro" id="IPR036390">
    <property type="entry name" value="WH_DNA-bd_sf"/>
</dbReference>
<dbReference type="PRINTS" id="PR00035">
    <property type="entry name" value="HTHGNTR"/>
</dbReference>
<keyword evidence="6" id="KW-1185">Reference proteome</keyword>
<name>A0ABV1HJR0_9FIRM</name>
<dbReference type="CDD" id="cd07377">
    <property type="entry name" value="WHTH_GntR"/>
    <property type="match status" value="1"/>
</dbReference>
<evidence type="ECO:0000256" key="3">
    <source>
        <dbReference type="ARBA" id="ARBA00023163"/>
    </source>
</evidence>
<dbReference type="PANTHER" id="PTHR43537:SF24">
    <property type="entry name" value="GLUCONATE OPERON TRANSCRIPTIONAL REPRESSOR"/>
    <property type="match status" value="1"/>
</dbReference>
<keyword evidence="2" id="KW-0238">DNA-binding</keyword>
<dbReference type="InterPro" id="IPR008920">
    <property type="entry name" value="TF_FadR/GntR_C"/>
</dbReference>
<dbReference type="Pfam" id="PF07729">
    <property type="entry name" value="FCD"/>
    <property type="match status" value="1"/>
</dbReference>
<dbReference type="Gene3D" id="1.20.120.530">
    <property type="entry name" value="GntR ligand-binding domain-like"/>
    <property type="match status" value="1"/>
</dbReference>
<proteinExistence type="predicted"/>
<sequence>MTNSVTMTNNNSNLKEYIHDQILKDVIEGTLQPNMILHEKKLMEQYGVSRSPVREALIQLCSESILCNYPKRGYEVSTISEKEIQDIVQFRIAVECTFLMQYGPSITDETLQKLEEHIAEHAALQVNGLTALQYWTANMRFHLLLFSSYDNTYTYQKLKDALTIQTRFYAQKRSQRWQSPVFTERDVLHRAILDYLKQKNYTMASSILKADIEDRSTV</sequence>
<dbReference type="SMART" id="SM00895">
    <property type="entry name" value="FCD"/>
    <property type="match status" value="1"/>
</dbReference>
<dbReference type="PROSITE" id="PS50949">
    <property type="entry name" value="HTH_GNTR"/>
    <property type="match status" value="1"/>
</dbReference>
<dbReference type="EMBL" id="JBBMFJ010000004">
    <property type="protein sequence ID" value="MEQ2562208.1"/>
    <property type="molecule type" value="Genomic_DNA"/>
</dbReference>
<feature type="domain" description="HTH gntR-type" evidence="4">
    <location>
        <begin position="12"/>
        <end position="79"/>
    </location>
</feature>
<dbReference type="InterPro" id="IPR000524">
    <property type="entry name" value="Tscrpt_reg_HTH_GntR"/>
</dbReference>
<keyword evidence="1" id="KW-0805">Transcription regulation</keyword>
<dbReference type="RefSeq" id="WP_349228552.1">
    <property type="nucleotide sequence ID" value="NZ_JBBMFJ010000004.1"/>
</dbReference>
<dbReference type="SUPFAM" id="SSF46785">
    <property type="entry name" value="Winged helix' DNA-binding domain"/>
    <property type="match status" value="1"/>
</dbReference>
<accession>A0ABV1HJR0</accession>
<dbReference type="Pfam" id="PF00392">
    <property type="entry name" value="GntR"/>
    <property type="match status" value="1"/>
</dbReference>
<protein>
    <submittedName>
        <fullName evidence="5">GntR family transcriptional regulator</fullName>
    </submittedName>
</protein>
<evidence type="ECO:0000256" key="2">
    <source>
        <dbReference type="ARBA" id="ARBA00023125"/>
    </source>
</evidence>
<organism evidence="5 6">
    <name type="scientific">Ventrimonas faecis</name>
    <dbReference type="NCBI Taxonomy" id="3133170"/>
    <lineage>
        <taxon>Bacteria</taxon>
        <taxon>Bacillati</taxon>
        <taxon>Bacillota</taxon>
        <taxon>Clostridia</taxon>
        <taxon>Lachnospirales</taxon>
        <taxon>Lachnospiraceae</taxon>
        <taxon>Ventrimonas</taxon>
    </lineage>
</organism>
<dbReference type="InterPro" id="IPR011711">
    <property type="entry name" value="GntR_C"/>
</dbReference>
<dbReference type="PANTHER" id="PTHR43537">
    <property type="entry name" value="TRANSCRIPTIONAL REGULATOR, GNTR FAMILY"/>
    <property type="match status" value="1"/>
</dbReference>
<evidence type="ECO:0000313" key="6">
    <source>
        <dbReference type="Proteomes" id="UP001437460"/>
    </source>
</evidence>
<dbReference type="InterPro" id="IPR036388">
    <property type="entry name" value="WH-like_DNA-bd_sf"/>
</dbReference>
<dbReference type="SUPFAM" id="SSF48008">
    <property type="entry name" value="GntR ligand-binding domain-like"/>
    <property type="match status" value="1"/>
</dbReference>
<reference evidence="5 6" key="1">
    <citation type="submission" date="2024-03" db="EMBL/GenBank/DDBJ databases">
        <title>Human intestinal bacterial collection.</title>
        <authorList>
            <person name="Pauvert C."/>
            <person name="Hitch T.C.A."/>
            <person name="Clavel T."/>
        </authorList>
    </citation>
    <scope>NUCLEOTIDE SEQUENCE [LARGE SCALE GENOMIC DNA]</scope>
    <source>
        <strain evidence="5 6">CLA-AP-H27</strain>
    </source>
</reference>
<gene>
    <name evidence="5" type="ORF">WMO41_03315</name>
</gene>
<dbReference type="Proteomes" id="UP001437460">
    <property type="component" value="Unassembled WGS sequence"/>
</dbReference>
<dbReference type="SMART" id="SM00345">
    <property type="entry name" value="HTH_GNTR"/>
    <property type="match status" value="1"/>
</dbReference>